<feature type="region of interest" description="Disordered" evidence="1">
    <location>
        <begin position="1"/>
        <end position="34"/>
    </location>
</feature>
<keyword evidence="3" id="KW-1185">Reference proteome</keyword>
<evidence type="ECO:0000313" key="3">
    <source>
        <dbReference type="Proteomes" id="UP001454036"/>
    </source>
</evidence>
<gene>
    <name evidence="2" type="ORF">LIER_13823</name>
</gene>
<dbReference type="EMBL" id="BAABME010002830">
    <property type="protein sequence ID" value="GAA0156297.1"/>
    <property type="molecule type" value="Genomic_DNA"/>
</dbReference>
<dbReference type="Proteomes" id="UP001454036">
    <property type="component" value="Unassembled WGS sequence"/>
</dbReference>
<protein>
    <submittedName>
        <fullName evidence="2">Uncharacterized protein</fullName>
    </submittedName>
</protein>
<name>A0AAV3Q233_LITER</name>
<accession>A0AAV3Q233</accession>
<reference evidence="2 3" key="1">
    <citation type="submission" date="2024-01" db="EMBL/GenBank/DDBJ databases">
        <title>The complete chloroplast genome sequence of Lithospermum erythrorhizon: insights into the phylogenetic relationship among Boraginaceae species and the maternal lineages of purple gromwells.</title>
        <authorList>
            <person name="Okada T."/>
            <person name="Watanabe K."/>
        </authorList>
    </citation>
    <scope>NUCLEOTIDE SEQUENCE [LARGE SCALE GENOMIC DNA]</scope>
</reference>
<organism evidence="2 3">
    <name type="scientific">Lithospermum erythrorhizon</name>
    <name type="common">Purple gromwell</name>
    <name type="synonym">Lithospermum officinale var. erythrorhizon</name>
    <dbReference type="NCBI Taxonomy" id="34254"/>
    <lineage>
        <taxon>Eukaryota</taxon>
        <taxon>Viridiplantae</taxon>
        <taxon>Streptophyta</taxon>
        <taxon>Embryophyta</taxon>
        <taxon>Tracheophyta</taxon>
        <taxon>Spermatophyta</taxon>
        <taxon>Magnoliopsida</taxon>
        <taxon>eudicotyledons</taxon>
        <taxon>Gunneridae</taxon>
        <taxon>Pentapetalae</taxon>
        <taxon>asterids</taxon>
        <taxon>lamiids</taxon>
        <taxon>Boraginales</taxon>
        <taxon>Boraginaceae</taxon>
        <taxon>Boraginoideae</taxon>
        <taxon>Lithospermeae</taxon>
        <taxon>Lithospermum</taxon>
    </lineage>
</organism>
<dbReference type="AlphaFoldDB" id="A0AAV3Q233"/>
<proteinExistence type="predicted"/>
<evidence type="ECO:0000256" key="1">
    <source>
        <dbReference type="SAM" id="MobiDB-lite"/>
    </source>
</evidence>
<evidence type="ECO:0000313" key="2">
    <source>
        <dbReference type="EMBL" id="GAA0156297.1"/>
    </source>
</evidence>
<sequence length="147" mass="16802">MEPNESNDNRPAGNDGLNLKNPTERPPESVPVKAAGPINFGSGRALSEVGSSHPPEIAGLIQGITKTIVTSFIQQLREQRPQLNGENPWKYHPSRRMGMRPILILPQSGWPMSLWRDSKADMTRLRRWFRLSPYMLWRPYNGRWMPS</sequence>
<comment type="caution">
    <text evidence="2">The sequence shown here is derived from an EMBL/GenBank/DDBJ whole genome shotgun (WGS) entry which is preliminary data.</text>
</comment>